<dbReference type="AlphaFoldDB" id="A0A811Y537"/>
<dbReference type="Proteomes" id="UP000645828">
    <property type="component" value="Unassembled WGS sequence"/>
</dbReference>
<dbReference type="EMBL" id="CAJHUB010000662">
    <property type="protein sequence ID" value="CAD7671342.1"/>
    <property type="molecule type" value="Genomic_DNA"/>
</dbReference>
<accession>A0A811Y537</accession>
<reference evidence="1" key="1">
    <citation type="submission" date="2020-12" db="EMBL/GenBank/DDBJ databases">
        <authorList>
            <consortium name="Molecular Ecology Group"/>
        </authorList>
    </citation>
    <scope>NUCLEOTIDE SEQUENCE</scope>
    <source>
        <strain evidence="1">TBG_1078</strain>
    </source>
</reference>
<evidence type="ECO:0000313" key="1">
    <source>
        <dbReference type="EMBL" id="CAD7671342.1"/>
    </source>
</evidence>
<keyword evidence="2" id="KW-1185">Reference proteome</keyword>
<organism evidence="1 2">
    <name type="scientific">Nyctereutes procyonoides</name>
    <name type="common">Raccoon dog</name>
    <name type="synonym">Canis procyonoides</name>
    <dbReference type="NCBI Taxonomy" id="34880"/>
    <lineage>
        <taxon>Eukaryota</taxon>
        <taxon>Metazoa</taxon>
        <taxon>Chordata</taxon>
        <taxon>Craniata</taxon>
        <taxon>Vertebrata</taxon>
        <taxon>Euteleostomi</taxon>
        <taxon>Mammalia</taxon>
        <taxon>Eutheria</taxon>
        <taxon>Laurasiatheria</taxon>
        <taxon>Carnivora</taxon>
        <taxon>Caniformia</taxon>
        <taxon>Canidae</taxon>
        <taxon>Nyctereutes</taxon>
    </lineage>
</organism>
<comment type="caution">
    <text evidence="1">The sequence shown here is derived from an EMBL/GenBank/DDBJ whole genome shotgun (WGS) entry which is preliminary data.</text>
</comment>
<name>A0A811Y537_NYCPR</name>
<protein>
    <submittedName>
        <fullName evidence="1">(raccoon dog) hypothetical protein</fullName>
    </submittedName>
</protein>
<sequence length="163" mass="17253">MPILLLSEPTSCCGNRDLLLPNHKFVATPKEPLTGTIALSALTVCPRRLTSPDISAHSSVAWAPLRPAGPLHRRGSKRPDIFKGTSPQPLLGLSQGGAYMGTPNQHAHCTSAPEQTPPPLLPCWAGTMYGTFLLGPADSLPHGEGHGPDSTPLASLRRLLLMC</sequence>
<gene>
    <name evidence="1" type="ORF">NYPRO_LOCUS4137</name>
</gene>
<proteinExistence type="predicted"/>
<evidence type="ECO:0000313" key="2">
    <source>
        <dbReference type="Proteomes" id="UP000645828"/>
    </source>
</evidence>